<organism evidence="14 15">
    <name type="scientific">Erythrobacter dokdonensis DSW-74</name>
    <dbReference type="NCBI Taxonomy" id="1300349"/>
    <lineage>
        <taxon>Bacteria</taxon>
        <taxon>Pseudomonadati</taxon>
        <taxon>Pseudomonadota</taxon>
        <taxon>Alphaproteobacteria</taxon>
        <taxon>Sphingomonadales</taxon>
        <taxon>Erythrobacteraceae</taxon>
        <taxon>Erythrobacter/Porphyrobacter group</taxon>
        <taxon>Erythrobacter</taxon>
    </lineage>
</organism>
<comment type="caution">
    <text evidence="14">The sequence shown here is derived from an EMBL/GenBank/DDBJ whole genome shotgun (WGS) entry which is preliminary data.</text>
</comment>
<dbReference type="PRINTS" id="PR00954">
    <property type="entry name" value="FLGMOTORFLIG"/>
</dbReference>
<feature type="domain" description="Flagellar motor switch protein FliG N-terminal" evidence="13">
    <location>
        <begin position="20"/>
        <end position="118"/>
    </location>
</feature>
<keyword evidence="6" id="KW-0145">Chemotaxis</keyword>
<keyword evidence="7" id="KW-0283">Flagellar rotation</keyword>
<dbReference type="Pfam" id="PF14842">
    <property type="entry name" value="FliG_N"/>
    <property type="match status" value="1"/>
</dbReference>
<comment type="function">
    <text evidence="10">FliG is one of three proteins (FliG, FliN, FliM) that forms the rotor-mounted switch complex (C ring), located at the base of the basal body. This complex interacts with the CheY and CheZ chemotaxis proteins, in addition to contacting components of the motor that determine the direction of flagellar rotation.</text>
</comment>
<dbReference type="InterPro" id="IPR023087">
    <property type="entry name" value="Flg_Motor_Flig_C"/>
</dbReference>
<evidence type="ECO:0000256" key="9">
    <source>
        <dbReference type="ARBA" id="ARBA00023143"/>
    </source>
</evidence>
<keyword evidence="14" id="KW-0966">Cell projection</keyword>
<keyword evidence="9" id="KW-0975">Bacterial flagellum</keyword>
<sequence length="347" mass="37233">MNLDFAPDGTEAAGMPERLLSRIDRAAVFLMLLGDEEAAAILGRLSPGELERIGAAMLALGEIDQPRMAEALADFVSEAGRELLPRGNRGERVRTLLDEALGPARADSMMQRIAPDARPRSVELARWLVPDVLVRLIADEHPQVIAALLLLIEPEPAAEVLAGLPASLQTMVVERVAKSGPISPQAIATIDTLLTQRITATFGAAALALGGPREAANLINLAAGDLRQTVLPAIAEHDQPLAERIEEELFTFEMLFALDPMSMGRLLRDVDSEKLVDALKGLKEPERAPFFAAMSSRAADGVRDEIELRGRVARNEVQAAQRAIVEIARGLAETGEIVIGSGNGEFV</sequence>
<dbReference type="NCBIfam" id="TIGR00207">
    <property type="entry name" value="fliG"/>
    <property type="match status" value="1"/>
</dbReference>
<evidence type="ECO:0000256" key="10">
    <source>
        <dbReference type="ARBA" id="ARBA00025598"/>
    </source>
</evidence>
<evidence type="ECO:0000256" key="7">
    <source>
        <dbReference type="ARBA" id="ARBA00022779"/>
    </source>
</evidence>
<comment type="similarity">
    <text evidence="3">Belongs to the FliG family.</text>
</comment>
<dbReference type="GO" id="GO:0005886">
    <property type="term" value="C:plasma membrane"/>
    <property type="evidence" value="ECO:0007669"/>
    <property type="project" value="UniProtKB-SubCell"/>
</dbReference>
<keyword evidence="8" id="KW-0472">Membrane</keyword>
<evidence type="ECO:0000259" key="13">
    <source>
        <dbReference type="Pfam" id="PF14842"/>
    </source>
</evidence>
<dbReference type="RefSeq" id="WP_232305265.1">
    <property type="nucleotide sequence ID" value="NZ_LZYB01000003.1"/>
</dbReference>
<feature type="domain" description="Flagellar motor switch protein FliG middle" evidence="12">
    <location>
        <begin position="130"/>
        <end position="201"/>
    </location>
</feature>
<dbReference type="GO" id="GO:0009425">
    <property type="term" value="C:bacterial-type flagellum basal body"/>
    <property type="evidence" value="ECO:0007669"/>
    <property type="project" value="UniProtKB-SubCell"/>
</dbReference>
<dbReference type="GO" id="GO:0071973">
    <property type="term" value="P:bacterial-type flagellum-dependent cell motility"/>
    <property type="evidence" value="ECO:0007669"/>
    <property type="project" value="InterPro"/>
</dbReference>
<dbReference type="Gene3D" id="1.10.220.30">
    <property type="match status" value="3"/>
</dbReference>
<keyword evidence="14" id="KW-0969">Cilium</keyword>
<dbReference type="GO" id="GO:0003774">
    <property type="term" value="F:cytoskeletal motor activity"/>
    <property type="evidence" value="ECO:0007669"/>
    <property type="project" value="InterPro"/>
</dbReference>
<dbReference type="AlphaFoldDB" id="A0A1A7BHK1"/>
<dbReference type="Pfam" id="PF14841">
    <property type="entry name" value="FliG_M"/>
    <property type="match status" value="1"/>
</dbReference>
<keyword evidence="15" id="KW-1185">Reference proteome</keyword>
<evidence type="ECO:0000256" key="4">
    <source>
        <dbReference type="ARBA" id="ARBA00021870"/>
    </source>
</evidence>
<dbReference type="GO" id="GO:0006935">
    <property type="term" value="P:chemotaxis"/>
    <property type="evidence" value="ECO:0007669"/>
    <property type="project" value="UniProtKB-KW"/>
</dbReference>
<evidence type="ECO:0000313" key="14">
    <source>
        <dbReference type="EMBL" id="OBV10907.1"/>
    </source>
</evidence>
<keyword evidence="5" id="KW-1003">Cell membrane</keyword>
<evidence type="ECO:0000256" key="5">
    <source>
        <dbReference type="ARBA" id="ARBA00022475"/>
    </source>
</evidence>
<dbReference type="Proteomes" id="UP000092484">
    <property type="component" value="Unassembled WGS sequence"/>
</dbReference>
<evidence type="ECO:0000259" key="12">
    <source>
        <dbReference type="Pfam" id="PF14841"/>
    </source>
</evidence>
<proteinExistence type="inferred from homology"/>
<protein>
    <recommendedName>
        <fullName evidence="4">Flagellar motor switch protein FliG</fullName>
    </recommendedName>
</protein>
<evidence type="ECO:0000259" key="11">
    <source>
        <dbReference type="Pfam" id="PF01706"/>
    </source>
</evidence>
<dbReference type="SUPFAM" id="SSF48029">
    <property type="entry name" value="FliG"/>
    <property type="match status" value="2"/>
</dbReference>
<dbReference type="Pfam" id="PF01706">
    <property type="entry name" value="FliG_C"/>
    <property type="match status" value="1"/>
</dbReference>
<evidence type="ECO:0000256" key="6">
    <source>
        <dbReference type="ARBA" id="ARBA00022500"/>
    </source>
</evidence>
<evidence type="ECO:0000313" key="15">
    <source>
        <dbReference type="Proteomes" id="UP000092484"/>
    </source>
</evidence>
<evidence type="ECO:0000256" key="8">
    <source>
        <dbReference type="ARBA" id="ARBA00023136"/>
    </source>
</evidence>
<dbReference type="PANTHER" id="PTHR30534:SF0">
    <property type="entry name" value="FLAGELLAR MOTOR SWITCH PROTEIN FLIG"/>
    <property type="match status" value="1"/>
</dbReference>
<feature type="domain" description="Flagellar motor switch protein FliG C-terminal" evidence="11">
    <location>
        <begin position="234"/>
        <end position="339"/>
    </location>
</feature>
<dbReference type="InterPro" id="IPR000090">
    <property type="entry name" value="Flg_Motor_Flig"/>
</dbReference>
<evidence type="ECO:0000256" key="2">
    <source>
        <dbReference type="ARBA" id="ARBA00004413"/>
    </source>
</evidence>
<reference evidence="14 15" key="1">
    <citation type="submission" date="2016-06" db="EMBL/GenBank/DDBJ databases">
        <title>Genome sequence of Porphyrobacter dokdonensis DSW-74.</title>
        <authorList>
            <person name="Kim J.F."/>
            <person name="Song J.Y."/>
        </authorList>
    </citation>
    <scope>NUCLEOTIDE SEQUENCE [LARGE SCALE GENOMIC DNA]</scope>
    <source>
        <strain evidence="14 15">DSW-74</strain>
    </source>
</reference>
<dbReference type="InterPro" id="IPR032779">
    <property type="entry name" value="FliG_M"/>
</dbReference>
<dbReference type="EMBL" id="LZYB01000003">
    <property type="protein sequence ID" value="OBV10907.1"/>
    <property type="molecule type" value="Genomic_DNA"/>
</dbReference>
<keyword evidence="14" id="KW-0282">Flagellum</keyword>
<dbReference type="STRING" id="1300349.I603_1315"/>
<evidence type="ECO:0000256" key="3">
    <source>
        <dbReference type="ARBA" id="ARBA00010299"/>
    </source>
</evidence>
<gene>
    <name evidence="14" type="ORF">I603_1315</name>
</gene>
<dbReference type="InterPro" id="IPR011002">
    <property type="entry name" value="FliG_a-hlx"/>
</dbReference>
<dbReference type="InterPro" id="IPR028263">
    <property type="entry name" value="FliG_N"/>
</dbReference>
<comment type="subcellular location">
    <subcellularLocation>
        <location evidence="1">Bacterial flagellum basal body</location>
    </subcellularLocation>
    <subcellularLocation>
        <location evidence="2">Cell membrane</location>
        <topology evidence="2">Peripheral membrane protein</topology>
        <orientation evidence="2">Cytoplasmic side</orientation>
    </subcellularLocation>
</comment>
<name>A0A1A7BHK1_9SPHN</name>
<dbReference type="PANTHER" id="PTHR30534">
    <property type="entry name" value="FLAGELLAR MOTOR SWITCH PROTEIN FLIG"/>
    <property type="match status" value="1"/>
</dbReference>
<evidence type="ECO:0000256" key="1">
    <source>
        <dbReference type="ARBA" id="ARBA00004117"/>
    </source>
</evidence>
<accession>A0A1A7BHK1</accession>